<evidence type="ECO:0000256" key="1">
    <source>
        <dbReference type="SAM" id="MobiDB-lite"/>
    </source>
</evidence>
<evidence type="ECO:0000313" key="2">
    <source>
        <dbReference type="EMBL" id="MEQ6322720.1"/>
    </source>
</evidence>
<organism evidence="2 3">
    <name type="scientific">Mycobacterium canetti</name>
    <dbReference type="NCBI Taxonomy" id="78331"/>
    <lineage>
        <taxon>Bacteria</taxon>
        <taxon>Bacillati</taxon>
        <taxon>Actinomycetota</taxon>
        <taxon>Actinomycetes</taxon>
        <taxon>Mycobacteriales</taxon>
        <taxon>Mycobacteriaceae</taxon>
        <taxon>Mycobacterium</taxon>
        <taxon>Mycobacterium tuberculosis complex</taxon>
    </lineage>
</organism>
<keyword evidence="3" id="KW-1185">Reference proteome</keyword>
<accession>A0ABV1MKD9</accession>
<dbReference type="EMBL" id="JBEEEP010000180">
    <property type="protein sequence ID" value="MEQ6322720.1"/>
    <property type="molecule type" value="Genomic_DNA"/>
</dbReference>
<reference evidence="2 3" key="1">
    <citation type="submission" date="2024-05" db="EMBL/GenBank/DDBJ databases">
        <title>Whole genome sequences of Mycobacterium canettii strains associated with human tuberculosis in Canada.</title>
        <authorList>
            <person name="Islam M.R."/>
            <person name="Soualhine H."/>
        </authorList>
    </citation>
    <scope>NUCLEOTIDE SEQUENCE [LARGE SCALE GENOMIC DNA]</scope>
    <source>
        <strain evidence="2 3">1901080</strain>
    </source>
</reference>
<feature type="non-terminal residue" evidence="2">
    <location>
        <position position="1"/>
    </location>
</feature>
<name>A0ABV1MKD9_9MYCO</name>
<comment type="caution">
    <text evidence="2">The sequence shown here is derived from an EMBL/GenBank/DDBJ whole genome shotgun (WGS) entry which is preliminary data.</text>
</comment>
<sequence>LRAALDETTAGLRARPKRASA</sequence>
<evidence type="ECO:0000313" key="3">
    <source>
        <dbReference type="Proteomes" id="UP001485476"/>
    </source>
</evidence>
<protein>
    <submittedName>
        <fullName evidence="2">Uncharacterized protein</fullName>
    </submittedName>
</protein>
<gene>
    <name evidence="2" type="ORF">ABDZ14_21340</name>
</gene>
<feature type="region of interest" description="Disordered" evidence="1">
    <location>
        <begin position="1"/>
        <end position="21"/>
    </location>
</feature>
<dbReference type="Proteomes" id="UP001485476">
    <property type="component" value="Unassembled WGS sequence"/>
</dbReference>
<proteinExistence type="predicted"/>